<dbReference type="Proteomes" id="UP001202281">
    <property type="component" value="Unassembled WGS sequence"/>
</dbReference>
<feature type="domain" description="PAS" evidence="17">
    <location>
        <begin position="136"/>
        <end position="206"/>
    </location>
</feature>
<keyword evidence="7" id="KW-0288">FMN</keyword>
<evidence type="ECO:0000313" key="20">
    <source>
        <dbReference type="Proteomes" id="UP001202281"/>
    </source>
</evidence>
<evidence type="ECO:0000256" key="12">
    <source>
        <dbReference type="ARBA" id="ARBA00022840"/>
    </source>
</evidence>
<keyword evidence="6" id="KW-0285">Flavoprotein</keyword>
<dbReference type="PANTHER" id="PTHR41523:SF7">
    <property type="entry name" value="HISTIDINE KINASE"/>
    <property type="match status" value="1"/>
</dbReference>
<dbReference type="NCBIfam" id="TIGR00229">
    <property type="entry name" value="sensory_box"/>
    <property type="match status" value="2"/>
</dbReference>
<proteinExistence type="predicted"/>
<keyword evidence="15" id="KW-0675">Receptor</keyword>
<feature type="domain" description="PAC" evidence="18">
    <location>
        <begin position="209"/>
        <end position="261"/>
    </location>
</feature>
<dbReference type="SMART" id="SM00911">
    <property type="entry name" value="HWE_HK"/>
    <property type="match status" value="1"/>
</dbReference>
<evidence type="ECO:0000256" key="4">
    <source>
        <dbReference type="ARBA" id="ARBA00022553"/>
    </source>
</evidence>
<keyword evidence="5" id="KW-0716">Sensory transduction</keyword>
<dbReference type="InterPro" id="IPR011102">
    <property type="entry name" value="Sig_transdc_His_kinase_HWE"/>
</dbReference>
<dbReference type="InterPro" id="IPR035965">
    <property type="entry name" value="PAS-like_dom_sf"/>
</dbReference>
<keyword evidence="16" id="KW-0175">Coiled coil</keyword>
<protein>
    <recommendedName>
        <fullName evidence="2">histidine kinase</fullName>
        <ecNumber evidence="2">2.7.13.3</ecNumber>
    </recommendedName>
</protein>
<dbReference type="SMART" id="SM00086">
    <property type="entry name" value="PAC"/>
    <property type="match status" value="2"/>
</dbReference>
<dbReference type="Pfam" id="PF07536">
    <property type="entry name" value="HWE_HK"/>
    <property type="match status" value="1"/>
</dbReference>
<feature type="domain" description="PAC" evidence="18">
    <location>
        <begin position="83"/>
        <end position="135"/>
    </location>
</feature>
<dbReference type="InterPro" id="IPR000014">
    <property type="entry name" value="PAS"/>
</dbReference>
<dbReference type="Pfam" id="PF08447">
    <property type="entry name" value="PAS_3"/>
    <property type="match status" value="1"/>
</dbReference>
<evidence type="ECO:0000259" key="18">
    <source>
        <dbReference type="PROSITE" id="PS50113"/>
    </source>
</evidence>
<dbReference type="SMART" id="SM00091">
    <property type="entry name" value="PAS"/>
    <property type="match status" value="2"/>
</dbReference>
<comment type="catalytic activity">
    <reaction evidence="1">
        <text>ATP + protein L-histidine = ADP + protein N-phospho-L-histidine.</text>
        <dbReference type="EC" id="2.7.13.3"/>
    </reaction>
</comment>
<dbReference type="InterPro" id="IPR013767">
    <property type="entry name" value="PAS_fold"/>
</dbReference>
<evidence type="ECO:0000313" key="19">
    <source>
        <dbReference type="EMBL" id="MCJ2188526.1"/>
    </source>
</evidence>
<keyword evidence="11" id="KW-0418">Kinase</keyword>
<evidence type="ECO:0000259" key="17">
    <source>
        <dbReference type="PROSITE" id="PS50112"/>
    </source>
</evidence>
<evidence type="ECO:0000256" key="6">
    <source>
        <dbReference type="ARBA" id="ARBA00022630"/>
    </source>
</evidence>
<dbReference type="EC" id="2.7.13.3" evidence="2"/>
<dbReference type="SUPFAM" id="SSF55785">
    <property type="entry name" value="PYP-like sensor domain (PAS domain)"/>
    <property type="match status" value="2"/>
</dbReference>
<dbReference type="RefSeq" id="WP_243923289.1">
    <property type="nucleotide sequence ID" value="NZ_JALHLG010000036.1"/>
</dbReference>
<name>A0ABT0BTY8_9SPHN</name>
<dbReference type="Gene3D" id="3.30.565.10">
    <property type="entry name" value="Histidine kinase-like ATPase, C-terminal domain"/>
    <property type="match status" value="1"/>
</dbReference>
<sequence length="451" mass="50373">MNAVDPGADPAALLAAIVESSDDAIVGKALDGRILSWNAAAERIFGWSAEEIIGRNVRTLIPEDRQAEEDAIIASISGGERMPSFETVRQRKDGSLVSVAVTVSPVRDAEGRVVAASQIARDMSESISIQNRLALSEERFRLLADNISQLAWIADSEGSIFWYNKRWFDYTGTTLEQMEGWGWKEVHHPDHVDRVVEKIASHFASGEDWEDTFPLRSAEGEWRWFLSRAKPIRDDSGTLLCWFGTNTDVTAMREAEERIELLLQEVNHRSKNMLAVVQSLARRSNIDRPDFIERLEQRIHGLAANQDVLVRRAWSRIPVQEMVEAQLRSLGDAQAQIRCEGPLVELSSGAAEAMAMAFHEMGTNALKYGALSVPEGRVAIRWRISGAGDEARFHIEWVESGGPPVREPERQGFGTRIIADVPRVKLNAEVRTCYDPEGFRWILDCAAASIL</sequence>
<evidence type="ECO:0000256" key="11">
    <source>
        <dbReference type="ARBA" id="ARBA00022777"/>
    </source>
</evidence>
<dbReference type="PANTHER" id="PTHR41523">
    <property type="entry name" value="TWO-COMPONENT SYSTEM SENSOR PROTEIN"/>
    <property type="match status" value="1"/>
</dbReference>
<dbReference type="InterPro" id="IPR036890">
    <property type="entry name" value="HATPase_C_sf"/>
</dbReference>
<dbReference type="PROSITE" id="PS50112">
    <property type="entry name" value="PAS"/>
    <property type="match status" value="2"/>
</dbReference>
<keyword evidence="9" id="KW-0677">Repeat</keyword>
<keyword evidence="13" id="KW-0157">Chromophore</keyword>
<gene>
    <name evidence="19" type="ORF">MTR66_17090</name>
</gene>
<feature type="coiled-coil region" evidence="16">
    <location>
        <begin position="252"/>
        <end position="312"/>
    </location>
</feature>
<dbReference type="InterPro" id="IPR001610">
    <property type="entry name" value="PAC"/>
</dbReference>
<keyword evidence="4" id="KW-0597">Phosphoprotein</keyword>
<evidence type="ECO:0000256" key="2">
    <source>
        <dbReference type="ARBA" id="ARBA00012438"/>
    </source>
</evidence>
<reference evidence="19 20" key="1">
    <citation type="submission" date="2022-04" db="EMBL/GenBank/DDBJ databases">
        <title>Identification of a novel bacterium isolated from mangrove sediments.</title>
        <authorList>
            <person name="Pan X."/>
        </authorList>
    </citation>
    <scope>NUCLEOTIDE SEQUENCE [LARGE SCALE GENOMIC DNA]</scope>
    <source>
        <strain evidence="19 20">B2638</strain>
    </source>
</reference>
<keyword evidence="12" id="KW-0067">ATP-binding</keyword>
<evidence type="ECO:0000256" key="9">
    <source>
        <dbReference type="ARBA" id="ARBA00022737"/>
    </source>
</evidence>
<dbReference type="Gene3D" id="3.30.450.20">
    <property type="entry name" value="PAS domain"/>
    <property type="match status" value="2"/>
</dbReference>
<evidence type="ECO:0000256" key="15">
    <source>
        <dbReference type="ARBA" id="ARBA00023170"/>
    </source>
</evidence>
<dbReference type="CDD" id="cd00130">
    <property type="entry name" value="PAS"/>
    <property type="match status" value="2"/>
</dbReference>
<evidence type="ECO:0000256" key="5">
    <source>
        <dbReference type="ARBA" id="ARBA00022606"/>
    </source>
</evidence>
<feature type="domain" description="PAS" evidence="17">
    <location>
        <begin position="10"/>
        <end position="79"/>
    </location>
</feature>
<evidence type="ECO:0000256" key="3">
    <source>
        <dbReference type="ARBA" id="ARBA00022543"/>
    </source>
</evidence>
<evidence type="ECO:0000256" key="10">
    <source>
        <dbReference type="ARBA" id="ARBA00022741"/>
    </source>
</evidence>
<dbReference type="InterPro" id="IPR000700">
    <property type="entry name" value="PAS-assoc_C"/>
</dbReference>
<dbReference type="PROSITE" id="PS50113">
    <property type="entry name" value="PAC"/>
    <property type="match status" value="2"/>
</dbReference>
<evidence type="ECO:0000256" key="8">
    <source>
        <dbReference type="ARBA" id="ARBA00022679"/>
    </source>
</evidence>
<keyword evidence="3" id="KW-0600">Photoreceptor protein</keyword>
<evidence type="ECO:0000256" key="14">
    <source>
        <dbReference type="ARBA" id="ARBA00023026"/>
    </source>
</evidence>
<evidence type="ECO:0000256" key="16">
    <source>
        <dbReference type="SAM" id="Coils"/>
    </source>
</evidence>
<dbReference type="Pfam" id="PF00989">
    <property type="entry name" value="PAS"/>
    <property type="match status" value="1"/>
</dbReference>
<evidence type="ECO:0000256" key="7">
    <source>
        <dbReference type="ARBA" id="ARBA00022643"/>
    </source>
</evidence>
<evidence type="ECO:0000256" key="1">
    <source>
        <dbReference type="ARBA" id="ARBA00000085"/>
    </source>
</evidence>
<accession>A0ABT0BTY8</accession>
<dbReference type="InterPro" id="IPR013655">
    <property type="entry name" value="PAS_fold_3"/>
</dbReference>
<organism evidence="19 20">
    <name type="scientific">Novosphingobium beihaiensis</name>
    <dbReference type="NCBI Taxonomy" id="2930389"/>
    <lineage>
        <taxon>Bacteria</taxon>
        <taxon>Pseudomonadati</taxon>
        <taxon>Pseudomonadota</taxon>
        <taxon>Alphaproteobacteria</taxon>
        <taxon>Sphingomonadales</taxon>
        <taxon>Sphingomonadaceae</taxon>
        <taxon>Novosphingobium</taxon>
    </lineage>
</organism>
<keyword evidence="10" id="KW-0547">Nucleotide-binding</keyword>
<keyword evidence="20" id="KW-1185">Reference proteome</keyword>
<keyword evidence="8" id="KW-0808">Transferase</keyword>
<keyword evidence="14" id="KW-0843">Virulence</keyword>
<comment type="caution">
    <text evidence="19">The sequence shown here is derived from an EMBL/GenBank/DDBJ whole genome shotgun (WGS) entry which is preliminary data.</text>
</comment>
<dbReference type="EMBL" id="JALHLG010000036">
    <property type="protein sequence ID" value="MCJ2188526.1"/>
    <property type="molecule type" value="Genomic_DNA"/>
</dbReference>
<evidence type="ECO:0000256" key="13">
    <source>
        <dbReference type="ARBA" id="ARBA00022991"/>
    </source>
</evidence>